<dbReference type="SMR" id="A0A6N4SQC7"/>
<name>A0A6N4SQC7_CYTH3</name>
<dbReference type="InterPro" id="IPR038396">
    <property type="entry name" value="SpoIIAA-like_sf"/>
</dbReference>
<dbReference type="OrthoDB" id="555504at2"/>
<dbReference type="Pfam" id="PF11964">
    <property type="entry name" value="SpoIIAA-like"/>
    <property type="match status" value="1"/>
</dbReference>
<reference evidence="1 2" key="1">
    <citation type="journal article" date="2007" name="Appl. Environ. Microbiol.">
        <title>Genome sequence of the cellulolytic gliding bacterium Cytophaga hutchinsonii.</title>
        <authorList>
            <person name="Xie G."/>
            <person name="Bruce D.C."/>
            <person name="Challacombe J.F."/>
            <person name="Chertkov O."/>
            <person name="Detter J.C."/>
            <person name="Gilna P."/>
            <person name="Han C.S."/>
            <person name="Lucas S."/>
            <person name="Misra M."/>
            <person name="Myers G.L."/>
            <person name="Richardson P."/>
            <person name="Tapia R."/>
            <person name="Thayer N."/>
            <person name="Thompson L.S."/>
            <person name="Brettin T.S."/>
            <person name="Henrissat B."/>
            <person name="Wilson D.B."/>
            <person name="McBride M.J."/>
        </authorList>
    </citation>
    <scope>NUCLEOTIDE SEQUENCE [LARGE SCALE GENOMIC DNA]</scope>
    <source>
        <strain evidence="2">ATCC 33406 / DSM 1761 / CIP 103989 / NBRC 15051 / NCIMB 9469 / D465</strain>
    </source>
</reference>
<dbReference type="Proteomes" id="UP000001822">
    <property type="component" value="Chromosome"/>
</dbReference>
<keyword evidence="2" id="KW-1185">Reference proteome</keyword>
<accession>A0A6N4SQC7</accession>
<sequence>MITQIQNLPANMVGFKATNEVTQEDFTNKVIPTVKELVEKTDTLNYMLVLDTSVKDFTAGAWFKDAVLGVKNLTKWNRAAIVSDEKGVKTFTDVFSVLVPGEFKVFEHKDQQKAIDWVSGLN</sequence>
<evidence type="ECO:0000313" key="1">
    <source>
        <dbReference type="EMBL" id="ABG58520.1"/>
    </source>
</evidence>
<dbReference type="SUPFAM" id="SSF52091">
    <property type="entry name" value="SpoIIaa-like"/>
    <property type="match status" value="1"/>
</dbReference>
<dbReference type="EMBL" id="CP000383">
    <property type="protein sequence ID" value="ABG58520.1"/>
    <property type="molecule type" value="Genomic_DNA"/>
</dbReference>
<dbReference type="InterPro" id="IPR036513">
    <property type="entry name" value="STAS_dom_sf"/>
</dbReference>
<organism evidence="1 2">
    <name type="scientific">Cytophaga hutchinsonii (strain ATCC 33406 / DSM 1761 / CIP 103989 / NBRC 15051 / NCIMB 9469 / D465)</name>
    <dbReference type="NCBI Taxonomy" id="269798"/>
    <lineage>
        <taxon>Bacteria</taxon>
        <taxon>Pseudomonadati</taxon>
        <taxon>Bacteroidota</taxon>
        <taxon>Cytophagia</taxon>
        <taxon>Cytophagales</taxon>
        <taxon>Cytophagaceae</taxon>
        <taxon>Cytophaga</taxon>
    </lineage>
</organism>
<dbReference type="KEGG" id="chu:CHU_1248"/>
<evidence type="ECO:0000313" key="2">
    <source>
        <dbReference type="Proteomes" id="UP000001822"/>
    </source>
</evidence>
<protein>
    <recommendedName>
        <fullName evidence="3">STAS/SEC14 domain-containing protein</fullName>
    </recommendedName>
</protein>
<dbReference type="Gene3D" id="3.40.50.10600">
    <property type="entry name" value="SpoIIaa-like domains"/>
    <property type="match status" value="1"/>
</dbReference>
<dbReference type="AlphaFoldDB" id="A0A6N4SQC7"/>
<gene>
    <name evidence="1" type="ordered locus">CHU_1248</name>
</gene>
<dbReference type="RefSeq" id="WP_011584635.1">
    <property type="nucleotide sequence ID" value="NC_008255.1"/>
</dbReference>
<proteinExistence type="predicted"/>
<dbReference type="InterPro" id="IPR021866">
    <property type="entry name" value="SpoIIAA-like"/>
</dbReference>
<evidence type="ECO:0008006" key="3">
    <source>
        <dbReference type="Google" id="ProtNLM"/>
    </source>
</evidence>